<name>A0AAE0J3X1_9PEZI</name>
<keyword evidence="3" id="KW-1185">Reference proteome</keyword>
<evidence type="ECO:0000313" key="3">
    <source>
        <dbReference type="Proteomes" id="UP001286456"/>
    </source>
</evidence>
<comment type="caution">
    <text evidence="2">The sequence shown here is derived from an EMBL/GenBank/DDBJ whole genome shotgun (WGS) entry which is preliminary data.</text>
</comment>
<accession>A0AAE0J3X1</accession>
<keyword evidence="1" id="KW-0732">Signal</keyword>
<reference evidence="2" key="1">
    <citation type="journal article" date="2023" name="Mol. Phylogenet. Evol.">
        <title>Genome-scale phylogeny and comparative genomics of the fungal order Sordariales.</title>
        <authorList>
            <person name="Hensen N."/>
            <person name="Bonometti L."/>
            <person name="Westerberg I."/>
            <person name="Brannstrom I.O."/>
            <person name="Guillou S."/>
            <person name="Cros-Aarteil S."/>
            <person name="Calhoun S."/>
            <person name="Haridas S."/>
            <person name="Kuo A."/>
            <person name="Mondo S."/>
            <person name="Pangilinan J."/>
            <person name="Riley R."/>
            <person name="LaButti K."/>
            <person name="Andreopoulos B."/>
            <person name="Lipzen A."/>
            <person name="Chen C."/>
            <person name="Yan M."/>
            <person name="Daum C."/>
            <person name="Ng V."/>
            <person name="Clum A."/>
            <person name="Steindorff A."/>
            <person name="Ohm R.A."/>
            <person name="Martin F."/>
            <person name="Silar P."/>
            <person name="Natvig D.O."/>
            <person name="Lalanne C."/>
            <person name="Gautier V."/>
            <person name="Ament-Velasquez S.L."/>
            <person name="Kruys A."/>
            <person name="Hutchinson M.I."/>
            <person name="Powell A.J."/>
            <person name="Barry K."/>
            <person name="Miller A.N."/>
            <person name="Grigoriev I.V."/>
            <person name="Debuchy R."/>
            <person name="Gladieux P."/>
            <person name="Hiltunen Thoren M."/>
            <person name="Johannesson H."/>
        </authorList>
    </citation>
    <scope>NUCLEOTIDE SEQUENCE</scope>
    <source>
        <strain evidence="2">SMH4131-1</strain>
    </source>
</reference>
<evidence type="ECO:0000256" key="1">
    <source>
        <dbReference type="SAM" id="SignalP"/>
    </source>
</evidence>
<dbReference type="AlphaFoldDB" id="A0AAE0J3X1"/>
<reference evidence="2" key="2">
    <citation type="submission" date="2023-06" db="EMBL/GenBank/DDBJ databases">
        <authorList>
            <consortium name="Lawrence Berkeley National Laboratory"/>
            <person name="Haridas S."/>
            <person name="Hensen N."/>
            <person name="Bonometti L."/>
            <person name="Westerberg I."/>
            <person name="Brannstrom I.O."/>
            <person name="Guillou S."/>
            <person name="Cros-Aarteil S."/>
            <person name="Calhoun S."/>
            <person name="Kuo A."/>
            <person name="Mondo S."/>
            <person name="Pangilinan J."/>
            <person name="Riley R."/>
            <person name="Labutti K."/>
            <person name="Andreopoulos B."/>
            <person name="Lipzen A."/>
            <person name="Chen C."/>
            <person name="Yanf M."/>
            <person name="Daum C."/>
            <person name="Ng V."/>
            <person name="Clum A."/>
            <person name="Steindorff A."/>
            <person name="Ohm R."/>
            <person name="Martin F."/>
            <person name="Silar P."/>
            <person name="Natvig D."/>
            <person name="Lalanne C."/>
            <person name="Gautier V."/>
            <person name="Ament-Velasquez S.L."/>
            <person name="Kruys A."/>
            <person name="Hutchinson M.I."/>
            <person name="Powell A.J."/>
            <person name="Barry K."/>
            <person name="Miller A.N."/>
            <person name="Grigoriev I.V."/>
            <person name="Debuchy R."/>
            <person name="Gladieux P."/>
            <person name="Thoren M.H."/>
            <person name="Johannesson H."/>
        </authorList>
    </citation>
    <scope>NUCLEOTIDE SEQUENCE</scope>
    <source>
        <strain evidence="2">SMH4131-1</strain>
    </source>
</reference>
<dbReference type="Proteomes" id="UP001286456">
    <property type="component" value="Unassembled WGS sequence"/>
</dbReference>
<feature type="chain" id="PRO_5042193392" evidence="1">
    <location>
        <begin position="32"/>
        <end position="107"/>
    </location>
</feature>
<protein>
    <submittedName>
        <fullName evidence="2">Uncharacterized protein</fullName>
    </submittedName>
</protein>
<sequence>MMPLHPRPVMSRARASLGLCLVLLLLVGVAGEVGMREDSLRRSTEDGLWCRSGPRAGSGRRAVGRAAERAVVNRRDNVAGLEGIFSQLWSSTGLLWPGRPTKEERAK</sequence>
<gene>
    <name evidence="2" type="ORF">B0T19DRAFT_39659</name>
</gene>
<dbReference type="EMBL" id="JAUEPO010000001">
    <property type="protein sequence ID" value="KAK3336461.1"/>
    <property type="molecule type" value="Genomic_DNA"/>
</dbReference>
<feature type="signal peptide" evidence="1">
    <location>
        <begin position="1"/>
        <end position="31"/>
    </location>
</feature>
<proteinExistence type="predicted"/>
<organism evidence="2 3">
    <name type="scientific">Cercophora scortea</name>
    <dbReference type="NCBI Taxonomy" id="314031"/>
    <lineage>
        <taxon>Eukaryota</taxon>
        <taxon>Fungi</taxon>
        <taxon>Dikarya</taxon>
        <taxon>Ascomycota</taxon>
        <taxon>Pezizomycotina</taxon>
        <taxon>Sordariomycetes</taxon>
        <taxon>Sordariomycetidae</taxon>
        <taxon>Sordariales</taxon>
        <taxon>Lasiosphaeriaceae</taxon>
        <taxon>Cercophora</taxon>
    </lineage>
</organism>
<evidence type="ECO:0000313" key="2">
    <source>
        <dbReference type="EMBL" id="KAK3336461.1"/>
    </source>
</evidence>